<dbReference type="EMBL" id="LIUT01000001">
    <property type="protein sequence ID" value="KOR87955.1"/>
    <property type="molecule type" value="Genomic_DNA"/>
</dbReference>
<gene>
    <name evidence="3" type="ORF">AM231_01565</name>
</gene>
<dbReference type="AlphaFoldDB" id="A0A0M1P122"/>
<feature type="domain" description="Deacetylase PdaC" evidence="2">
    <location>
        <begin position="22"/>
        <end position="89"/>
    </location>
</feature>
<dbReference type="Gene3D" id="3.90.640.20">
    <property type="entry name" value="Heat-shock cognate protein, ATPase"/>
    <property type="match status" value="1"/>
</dbReference>
<feature type="domain" description="DUF3298" evidence="1">
    <location>
        <begin position="115"/>
        <end position="186"/>
    </location>
</feature>
<dbReference type="Pfam" id="PF13739">
    <property type="entry name" value="PdaC"/>
    <property type="match status" value="1"/>
</dbReference>
<dbReference type="PATRIC" id="fig|1705565.3.peg.2165"/>
<name>A0A0M1P122_9BACL</name>
<dbReference type="InterPro" id="IPR021729">
    <property type="entry name" value="DUF3298"/>
</dbReference>
<protein>
    <recommendedName>
        <fullName evidence="5">DUF3298 domain-containing protein</fullName>
    </recommendedName>
</protein>
<reference evidence="4" key="1">
    <citation type="submission" date="2015-08" db="EMBL/GenBank/DDBJ databases">
        <title>Genome sequencing project for genomic taxonomy and phylogenomics of Bacillus-like bacteria.</title>
        <authorList>
            <person name="Liu B."/>
            <person name="Wang J."/>
            <person name="Zhu Y."/>
            <person name="Liu G."/>
            <person name="Chen Q."/>
            <person name="Chen Z."/>
            <person name="Lan J."/>
            <person name="Che J."/>
            <person name="Ge C."/>
            <person name="Shi H."/>
            <person name="Pan Z."/>
            <person name="Liu X."/>
        </authorList>
    </citation>
    <scope>NUCLEOTIDE SEQUENCE [LARGE SCALE GENOMIC DNA]</scope>
    <source>
        <strain evidence="4">FJAT-22460</strain>
    </source>
</reference>
<keyword evidence="4" id="KW-1185">Reference proteome</keyword>
<dbReference type="Pfam" id="PF11738">
    <property type="entry name" value="DUF3298"/>
    <property type="match status" value="1"/>
</dbReference>
<dbReference type="InterPro" id="IPR025303">
    <property type="entry name" value="PdaC"/>
</dbReference>
<dbReference type="InterPro" id="IPR037126">
    <property type="entry name" value="PdaC/RsiV-like_sf"/>
</dbReference>
<evidence type="ECO:0008006" key="5">
    <source>
        <dbReference type="Google" id="ProtNLM"/>
    </source>
</evidence>
<dbReference type="Gene3D" id="3.30.565.40">
    <property type="entry name" value="Fervidobacterium nodosum Rt17-B1 like"/>
    <property type="match status" value="1"/>
</dbReference>
<evidence type="ECO:0000313" key="3">
    <source>
        <dbReference type="EMBL" id="KOR87955.1"/>
    </source>
</evidence>
<evidence type="ECO:0000313" key="4">
    <source>
        <dbReference type="Proteomes" id="UP000036932"/>
    </source>
</evidence>
<sequence>MAQYVPPVNVHTLTHTAPGLVIHYPQVYGLMNSGAEAAINKAIIVQIQEMQREQQQVQTGTNPQTTSTFEIKTNERGILSLVLTNYTYSVPMAHGFTVTKGLTFSTTTGKSYSLSDLFLPGSSYQAVLAAEVNRQIKERNIPVLENNPVTVSPNQDFYLADKSLVIFYPLYAITPYYVGFPMFPISVYDLLGMAPENGLLSVLATDVV</sequence>
<comment type="caution">
    <text evidence="3">The sequence shown here is derived from an EMBL/GenBank/DDBJ whole genome shotgun (WGS) entry which is preliminary data.</text>
</comment>
<dbReference type="RefSeq" id="WP_054401012.1">
    <property type="nucleotide sequence ID" value="NZ_LIUT01000001.1"/>
</dbReference>
<dbReference type="Proteomes" id="UP000036932">
    <property type="component" value="Unassembled WGS sequence"/>
</dbReference>
<evidence type="ECO:0000259" key="2">
    <source>
        <dbReference type="Pfam" id="PF13739"/>
    </source>
</evidence>
<evidence type="ECO:0000259" key="1">
    <source>
        <dbReference type="Pfam" id="PF11738"/>
    </source>
</evidence>
<accession>A0A0M1P122</accession>
<organism evidence="3 4">
    <name type="scientific">Paenibacillus solani</name>
    <dbReference type="NCBI Taxonomy" id="1705565"/>
    <lineage>
        <taxon>Bacteria</taxon>
        <taxon>Bacillati</taxon>
        <taxon>Bacillota</taxon>
        <taxon>Bacilli</taxon>
        <taxon>Bacillales</taxon>
        <taxon>Paenibacillaceae</taxon>
        <taxon>Paenibacillus</taxon>
    </lineage>
</organism>
<dbReference type="OrthoDB" id="5637at2"/>
<proteinExistence type="predicted"/>